<evidence type="ECO:0000256" key="6">
    <source>
        <dbReference type="ARBA" id="ARBA00022695"/>
    </source>
</evidence>
<evidence type="ECO:0000313" key="14">
    <source>
        <dbReference type="EMBL" id="KAK8853791.1"/>
    </source>
</evidence>
<feature type="domain" description="Phosphoadenosine phosphosulphate reductase" evidence="13">
    <location>
        <begin position="33"/>
        <end position="199"/>
    </location>
</feature>
<keyword evidence="15" id="KW-1185">Reference proteome</keyword>
<keyword evidence="7" id="KW-0547">Nucleotide-binding</keyword>
<evidence type="ECO:0000256" key="2">
    <source>
        <dbReference type="ARBA" id="ARBA00012393"/>
    </source>
</evidence>
<evidence type="ECO:0000256" key="11">
    <source>
        <dbReference type="ARBA" id="ARBA00031871"/>
    </source>
</evidence>
<evidence type="ECO:0000256" key="12">
    <source>
        <dbReference type="ARBA" id="ARBA00049494"/>
    </source>
</evidence>
<protein>
    <recommendedName>
        <fullName evidence="2">FAD synthase</fullName>
        <ecNumber evidence="2">2.7.7.2</ecNumber>
    </recommendedName>
    <alternativeName>
        <fullName evidence="10">FAD pyrophosphorylase</fullName>
    </alternativeName>
    <alternativeName>
        <fullName evidence="11">FMN adenylyltransferase</fullName>
    </alternativeName>
</protein>
<keyword evidence="3" id="KW-0285">Flavoprotein</keyword>
<dbReference type="EC" id="2.7.7.2" evidence="2"/>
<dbReference type="InterPro" id="IPR002500">
    <property type="entry name" value="PAPS_reduct_dom"/>
</dbReference>
<dbReference type="SUPFAM" id="SSF52402">
    <property type="entry name" value="Adenine nucleotide alpha hydrolases-like"/>
    <property type="match status" value="1"/>
</dbReference>
<dbReference type="Gene3D" id="3.40.50.620">
    <property type="entry name" value="HUPs"/>
    <property type="match status" value="1"/>
</dbReference>
<evidence type="ECO:0000256" key="8">
    <source>
        <dbReference type="ARBA" id="ARBA00022827"/>
    </source>
</evidence>
<evidence type="ECO:0000256" key="1">
    <source>
        <dbReference type="ARBA" id="ARBA00004726"/>
    </source>
</evidence>
<comment type="pathway">
    <text evidence="1">Cofactor biosynthesis; FAD biosynthesis; FAD from FMN: step 1/1.</text>
</comment>
<evidence type="ECO:0000256" key="9">
    <source>
        <dbReference type="ARBA" id="ARBA00022840"/>
    </source>
</evidence>
<reference evidence="14 15" key="1">
    <citation type="submission" date="2024-04" db="EMBL/GenBank/DDBJ databases">
        <title>Tritrichomonas musculus Genome.</title>
        <authorList>
            <person name="Alves-Ferreira E."/>
            <person name="Grigg M."/>
            <person name="Lorenzi H."/>
            <person name="Galac M."/>
        </authorList>
    </citation>
    <scope>NUCLEOTIDE SEQUENCE [LARGE SCALE GENOMIC DNA]</scope>
    <source>
        <strain evidence="14 15">EAF2021</strain>
    </source>
</reference>
<evidence type="ECO:0000256" key="4">
    <source>
        <dbReference type="ARBA" id="ARBA00022643"/>
    </source>
</evidence>
<organism evidence="14 15">
    <name type="scientific">Tritrichomonas musculus</name>
    <dbReference type="NCBI Taxonomy" id="1915356"/>
    <lineage>
        <taxon>Eukaryota</taxon>
        <taxon>Metamonada</taxon>
        <taxon>Parabasalia</taxon>
        <taxon>Tritrichomonadida</taxon>
        <taxon>Tritrichomonadidae</taxon>
        <taxon>Tritrichomonas</taxon>
    </lineage>
</organism>
<keyword evidence="4" id="KW-0288">FMN</keyword>
<dbReference type="EMBL" id="JAPFFF010000021">
    <property type="protein sequence ID" value="KAK8853791.1"/>
    <property type="molecule type" value="Genomic_DNA"/>
</dbReference>
<accession>A0ABR2HWA8</accession>
<sequence length="234" mass="27054">MFTDISFSPSLAKKIKETSEVISKAIDKYGKHLALCFNGGKDATVLLDIVSKVSMYKMQSNSKDKLTEIERQEINQQVKTYYLVNTDDFEEIIDFLHISQNFWNIKLIKLPTSSLKDGLSDMIENYDTKAIFLGVRNSDLKAPLTNEFQPTTSGWPDAMRVMPILNWTYNEIWEYIEKTNIPYCSLYDQGYTSIGSKCDTLPNPNLYDKETDSYKKAKFLENEEDERKGRIKKT</sequence>
<evidence type="ECO:0000256" key="7">
    <source>
        <dbReference type="ARBA" id="ARBA00022741"/>
    </source>
</evidence>
<keyword evidence="9" id="KW-0067">ATP-binding</keyword>
<gene>
    <name evidence="14" type="ORF">M9Y10_016334</name>
</gene>
<dbReference type="PANTHER" id="PTHR23293">
    <property type="entry name" value="FAD SYNTHETASE-RELATED FMN ADENYLYLTRANSFERASE"/>
    <property type="match status" value="1"/>
</dbReference>
<keyword evidence="5" id="KW-0808">Transferase</keyword>
<evidence type="ECO:0000256" key="5">
    <source>
        <dbReference type="ARBA" id="ARBA00022679"/>
    </source>
</evidence>
<dbReference type="CDD" id="cd23948">
    <property type="entry name" value="FAD_synthase"/>
    <property type="match status" value="1"/>
</dbReference>
<dbReference type="PANTHER" id="PTHR23293:SF9">
    <property type="entry name" value="FAD SYNTHASE"/>
    <property type="match status" value="1"/>
</dbReference>
<keyword evidence="8" id="KW-0274">FAD</keyword>
<comment type="caution">
    <text evidence="14">The sequence shown here is derived from an EMBL/GenBank/DDBJ whole genome shotgun (WGS) entry which is preliminary data.</text>
</comment>
<evidence type="ECO:0000259" key="13">
    <source>
        <dbReference type="Pfam" id="PF01507"/>
    </source>
</evidence>
<name>A0ABR2HWA8_9EUKA</name>
<evidence type="ECO:0000256" key="3">
    <source>
        <dbReference type="ARBA" id="ARBA00022630"/>
    </source>
</evidence>
<dbReference type="Proteomes" id="UP001470230">
    <property type="component" value="Unassembled WGS sequence"/>
</dbReference>
<dbReference type="InterPro" id="IPR014729">
    <property type="entry name" value="Rossmann-like_a/b/a_fold"/>
</dbReference>
<proteinExistence type="predicted"/>
<keyword evidence="6" id="KW-0548">Nucleotidyltransferase</keyword>
<comment type="catalytic activity">
    <reaction evidence="12">
        <text>FMN + ATP + H(+) = FAD + diphosphate</text>
        <dbReference type="Rhea" id="RHEA:17237"/>
        <dbReference type="ChEBI" id="CHEBI:15378"/>
        <dbReference type="ChEBI" id="CHEBI:30616"/>
        <dbReference type="ChEBI" id="CHEBI:33019"/>
        <dbReference type="ChEBI" id="CHEBI:57692"/>
        <dbReference type="ChEBI" id="CHEBI:58210"/>
        <dbReference type="EC" id="2.7.7.2"/>
    </reaction>
</comment>
<evidence type="ECO:0000313" key="15">
    <source>
        <dbReference type="Proteomes" id="UP001470230"/>
    </source>
</evidence>
<dbReference type="Pfam" id="PF01507">
    <property type="entry name" value="PAPS_reduct"/>
    <property type="match status" value="1"/>
</dbReference>
<evidence type="ECO:0000256" key="10">
    <source>
        <dbReference type="ARBA" id="ARBA00031145"/>
    </source>
</evidence>